<feature type="region of interest" description="Disordered" evidence="8">
    <location>
        <begin position="1"/>
        <end position="35"/>
    </location>
</feature>
<feature type="transmembrane region" description="Helical" evidence="9">
    <location>
        <begin position="324"/>
        <end position="346"/>
    </location>
</feature>
<keyword evidence="4" id="KW-0133">Cell shape</keyword>
<feature type="compositionally biased region" description="Low complexity" evidence="8">
    <location>
        <begin position="18"/>
        <end position="34"/>
    </location>
</feature>
<feature type="transmembrane region" description="Helical" evidence="9">
    <location>
        <begin position="166"/>
        <end position="187"/>
    </location>
</feature>
<dbReference type="OrthoDB" id="9786339at2"/>
<evidence type="ECO:0000256" key="3">
    <source>
        <dbReference type="ARBA" id="ARBA00022692"/>
    </source>
</evidence>
<feature type="transmembrane region" description="Helical" evidence="9">
    <location>
        <begin position="538"/>
        <end position="559"/>
    </location>
</feature>
<gene>
    <name evidence="10" type="ORF">SAMN04489720_1593</name>
</gene>
<evidence type="ECO:0000313" key="11">
    <source>
        <dbReference type="Proteomes" id="UP000198822"/>
    </source>
</evidence>
<comment type="subcellular location">
    <subcellularLocation>
        <location evidence="1">Cell membrane</location>
        <topology evidence="1">Multi-pass membrane protein</topology>
    </subcellularLocation>
</comment>
<keyword evidence="5" id="KW-0573">Peptidoglycan synthesis</keyword>
<dbReference type="PANTHER" id="PTHR47019">
    <property type="entry name" value="LIPID II FLIPPASE MURJ"/>
    <property type="match status" value="1"/>
</dbReference>
<feature type="transmembrane region" description="Helical" evidence="9">
    <location>
        <begin position="123"/>
        <end position="146"/>
    </location>
</feature>
<feature type="transmembrane region" description="Helical" evidence="9">
    <location>
        <begin position="199"/>
        <end position="222"/>
    </location>
</feature>
<feature type="transmembrane region" description="Helical" evidence="9">
    <location>
        <begin position="242"/>
        <end position="263"/>
    </location>
</feature>
<dbReference type="AlphaFoldDB" id="A0A1G8DD22"/>
<feature type="transmembrane region" description="Helical" evidence="9">
    <location>
        <begin position="367"/>
        <end position="393"/>
    </location>
</feature>
<evidence type="ECO:0000256" key="6">
    <source>
        <dbReference type="ARBA" id="ARBA00022989"/>
    </source>
</evidence>
<evidence type="ECO:0000256" key="2">
    <source>
        <dbReference type="ARBA" id="ARBA00022475"/>
    </source>
</evidence>
<dbReference type="STRING" id="399736.SAMN04489720_1593"/>
<dbReference type="GO" id="GO:0005886">
    <property type="term" value="C:plasma membrane"/>
    <property type="evidence" value="ECO:0007669"/>
    <property type="project" value="UniProtKB-SubCell"/>
</dbReference>
<protein>
    <submittedName>
        <fullName evidence="10">Putative peptidoglycan lipid II flippase</fullName>
    </submittedName>
</protein>
<keyword evidence="11" id="KW-1185">Reference proteome</keyword>
<dbReference type="InterPro" id="IPR004268">
    <property type="entry name" value="MurJ"/>
</dbReference>
<evidence type="ECO:0000256" key="7">
    <source>
        <dbReference type="ARBA" id="ARBA00023136"/>
    </source>
</evidence>
<dbReference type="GO" id="GO:0015648">
    <property type="term" value="F:lipid-linked peptidoglycan transporter activity"/>
    <property type="evidence" value="ECO:0007669"/>
    <property type="project" value="TreeGrafter"/>
</dbReference>
<dbReference type="Proteomes" id="UP000198822">
    <property type="component" value="Chromosome I"/>
</dbReference>
<evidence type="ECO:0000256" key="9">
    <source>
        <dbReference type="SAM" id="Phobius"/>
    </source>
</evidence>
<feature type="transmembrane region" description="Helical" evidence="9">
    <location>
        <begin position="44"/>
        <end position="69"/>
    </location>
</feature>
<dbReference type="PRINTS" id="PR01806">
    <property type="entry name" value="VIRFACTRMVIN"/>
</dbReference>
<feature type="compositionally biased region" description="Polar residues" evidence="8">
    <location>
        <begin position="1"/>
        <end position="13"/>
    </location>
</feature>
<organism evidence="10 11">
    <name type="scientific">Agrococcus jejuensis</name>
    <dbReference type="NCBI Taxonomy" id="399736"/>
    <lineage>
        <taxon>Bacteria</taxon>
        <taxon>Bacillati</taxon>
        <taxon>Actinomycetota</taxon>
        <taxon>Actinomycetes</taxon>
        <taxon>Micrococcales</taxon>
        <taxon>Microbacteriaceae</taxon>
        <taxon>Agrococcus</taxon>
    </lineage>
</organism>
<feature type="transmembrane region" description="Helical" evidence="9">
    <location>
        <begin position="459"/>
        <end position="484"/>
    </location>
</feature>
<feature type="transmembrane region" description="Helical" evidence="9">
    <location>
        <begin position="504"/>
        <end position="526"/>
    </location>
</feature>
<accession>A0A1G8DD22</accession>
<dbReference type="RefSeq" id="WP_092503988.1">
    <property type="nucleotide sequence ID" value="NZ_LT629695.1"/>
</dbReference>
<feature type="transmembrane region" description="Helical" evidence="9">
    <location>
        <begin position="435"/>
        <end position="453"/>
    </location>
</feature>
<keyword evidence="7 9" id="KW-0472">Membrane</keyword>
<sequence length="595" mass="62818">MTDGTPQGPTNDPQEAGAQAVTPPAATSAAPEQPKAASVQRSSAILAAGTMVSRVLGFVKTVLLAVVIGQTGSQAAAAFGLANQLPNNVYILVAGGVMSAVLVPAIVKASLGADNGQAFVSKVLTLGGTIFLLLTIVATVAAPLLVQLYATTSDDGNGFTSQQMALAIALAYWCLPQILFYALYTLIGEIFNARGQFGPYTWAPVVNNLISLAGLAAFLVWFGDPLVNENPSPEVWTPDRVAFLGIATTAGVVAQALVLVLLFRRTGLKFRLDFGWRGVGLRATGMRAGWIFGVVIIGQIKGLLQSRVVTMGDPDGANVLTMQTAWYVFSLPHSVIAVSIAIAFFTRMSHHASRNDLTGIRNDVAGALRGVGMLTTISAFVLAVVAVPFMRLFDRNFERAFQSSIVLWAMLICLVAFSAEYVLQRVFFALEDTRTPFLYSVFGLVVTSLLLWACTAVPSLWIVAAASLAVSIANLISCSVWVWLVRRKIGPFGFGLIARRHVQYLVYAVAAAVPGAAIVWAMGGFVDGGFATTGMAPGLVTSTLAGAAMALVYFGLLFVTRNPDFRSTIDLVAGRIPALARFTGRGRSVGASDKG</sequence>
<dbReference type="PANTHER" id="PTHR47019:SF1">
    <property type="entry name" value="LIPID II FLIPPASE MURJ"/>
    <property type="match status" value="1"/>
</dbReference>
<dbReference type="GO" id="GO:0009252">
    <property type="term" value="P:peptidoglycan biosynthetic process"/>
    <property type="evidence" value="ECO:0007669"/>
    <property type="project" value="UniProtKB-KW"/>
</dbReference>
<dbReference type="Pfam" id="PF03023">
    <property type="entry name" value="MurJ"/>
    <property type="match status" value="1"/>
</dbReference>
<evidence type="ECO:0000256" key="8">
    <source>
        <dbReference type="SAM" id="MobiDB-lite"/>
    </source>
</evidence>
<evidence type="ECO:0000256" key="1">
    <source>
        <dbReference type="ARBA" id="ARBA00004651"/>
    </source>
</evidence>
<dbReference type="GO" id="GO:0008360">
    <property type="term" value="P:regulation of cell shape"/>
    <property type="evidence" value="ECO:0007669"/>
    <property type="project" value="UniProtKB-KW"/>
</dbReference>
<dbReference type="EMBL" id="LT629695">
    <property type="protein sequence ID" value="SDH55240.1"/>
    <property type="molecule type" value="Genomic_DNA"/>
</dbReference>
<dbReference type="InterPro" id="IPR051050">
    <property type="entry name" value="Lipid_II_flippase_MurJ/MviN"/>
</dbReference>
<feature type="transmembrane region" description="Helical" evidence="9">
    <location>
        <begin position="284"/>
        <end position="304"/>
    </location>
</feature>
<reference evidence="11" key="1">
    <citation type="submission" date="2016-10" db="EMBL/GenBank/DDBJ databases">
        <authorList>
            <person name="Varghese N."/>
            <person name="Submissions S."/>
        </authorList>
    </citation>
    <scope>NUCLEOTIDE SEQUENCE [LARGE SCALE GENOMIC DNA]</scope>
    <source>
        <strain evidence="11">DSM 22002</strain>
    </source>
</reference>
<name>A0A1G8DD22_9MICO</name>
<proteinExistence type="predicted"/>
<feature type="transmembrane region" description="Helical" evidence="9">
    <location>
        <begin position="89"/>
        <end position="111"/>
    </location>
</feature>
<feature type="transmembrane region" description="Helical" evidence="9">
    <location>
        <begin position="405"/>
        <end position="423"/>
    </location>
</feature>
<evidence type="ECO:0000313" key="10">
    <source>
        <dbReference type="EMBL" id="SDH55240.1"/>
    </source>
</evidence>
<dbReference type="CDD" id="cd13123">
    <property type="entry name" value="MATE_MurJ_like"/>
    <property type="match status" value="1"/>
</dbReference>
<keyword evidence="2" id="KW-1003">Cell membrane</keyword>
<keyword evidence="3 9" id="KW-0812">Transmembrane</keyword>
<dbReference type="GO" id="GO:0034204">
    <property type="term" value="P:lipid translocation"/>
    <property type="evidence" value="ECO:0007669"/>
    <property type="project" value="TreeGrafter"/>
</dbReference>
<evidence type="ECO:0000256" key="5">
    <source>
        <dbReference type="ARBA" id="ARBA00022984"/>
    </source>
</evidence>
<evidence type="ECO:0000256" key="4">
    <source>
        <dbReference type="ARBA" id="ARBA00022960"/>
    </source>
</evidence>
<keyword evidence="6 9" id="KW-1133">Transmembrane helix</keyword>